<dbReference type="PANTHER" id="PTHR43300">
    <property type="entry name" value="ACETYLTRANSFERASE"/>
    <property type="match status" value="1"/>
</dbReference>
<dbReference type="PANTHER" id="PTHR43300:SF11">
    <property type="entry name" value="ACETYLTRANSFERASE RV3034C-RELATED"/>
    <property type="match status" value="1"/>
</dbReference>
<comment type="caution">
    <text evidence="2">The sequence shown here is derived from an EMBL/GenBank/DDBJ whole genome shotgun (WGS) entry which is preliminary data.</text>
</comment>
<proteinExistence type="inferred from homology"/>
<dbReference type="GO" id="GO:0016740">
    <property type="term" value="F:transferase activity"/>
    <property type="evidence" value="ECO:0007669"/>
    <property type="project" value="UniProtKB-KW"/>
</dbReference>
<dbReference type="InterPro" id="IPR011004">
    <property type="entry name" value="Trimer_LpxA-like_sf"/>
</dbReference>
<reference evidence="2 3" key="1">
    <citation type="submission" date="2018-08" db="EMBL/GenBank/DDBJ databases">
        <title>Recombination of ecologically and evolutionarily significant loci maintains genetic cohesion in the Pseudomonas syringae species complex.</title>
        <authorList>
            <person name="Dillon M."/>
            <person name="Thakur S."/>
            <person name="Almeida R.N.D."/>
            <person name="Weir B.S."/>
            <person name="Guttman D.S."/>
        </authorList>
    </citation>
    <scope>NUCLEOTIDE SEQUENCE [LARGE SCALE GENOMIC DNA]</scope>
    <source>
        <strain evidence="2 3">ICMP 3263</strain>
    </source>
</reference>
<dbReference type="SUPFAM" id="SSF51161">
    <property type="entry name" value="Trimeric LpxA-like enzymes"/>
    <property type="match status" value="1"/>
</dbReference>
<dbReference type="Gene3D" id="2.160.10.10">
    <property type="entry name" value="Hexapeptide repeat proteins"/>
    <property type="match status" value="1"/>
</dbReference>
<dbReference type="EMBL" id="RBUT01000125">
    <property type="protein sequence ID" value="RMV45478.1"/>
    <property type="molecule type" value="Genomic_DNA"/>
</dbReference>
<comment type="similarity">
    <text evidence="1">Belongs to the transferase hexapeptide repeat family.</text>
</comment>
<dbReference type="CDD" id="cd03349">
    <property type="entry name" value="LbH_XAT"/>
    <property type="match status" value="1"/>
</dbReference>
<protein>
    <submittedName>
        <fullName evidence="2">Acetyltransferase, CysE/LacA/LpxA/NodL family</fullName>
    </submittedName>
</protein>
<dbReference type="Proteomes" id="UP000279173">
    <property type="component" value="Unassembled WGS sequence"/>
</dbReference>
<organism evidence="2 3">
    <name type="scientific">Pseudomonas syringae pv. helianthi</name>
    <dbReference type="NCBI Taxonomy" id="251654"/>
    <lineage>
        <taxon>Bacteria</taxon>
        <taxon>Pseudomonadati</taxon>
        <taxon>Pseudomonadota</taxon>
        <taxon>Gammaproteobacteria</taxon>
        <taxon>Pseudomonadales</taxon>
        <taxon>Pseudomonadaceae</taxon>
        <taxon>Pseudomonas</taxon>
    </lineage>
</organism>
<sequence length="230" mass="25712">MAERDLSVRKTLLFKVAMKLIELLKSRKVRKQLRKMDKLERLAEKIRLHYPRAEVGVGTYGTPDIVEFGDDSVLRVGSYTSIAEGVRILLGGEHRTDWITTYPFPAMVEQLSDIKDYSPSKGDVTIGSDCWICANAVIVSGVTIGHGAIVGAGAMVVRDVAPYSVVGGNPCKFIRWRFDEDVRDLLLQTAWWDWPMEEVKSVARTLCSSDMEAFLAYVRQCRTAPPSLAN</sequence>
<accession>A0A3M6CNT6</accession>
<evidence type="ECO:0000256" key="1">
    <source>
        <dbReference type="ARBA" id="ARBA00007274"/>
    </source>
</evidence>
<gene>
    <name evidence="2" type="ORF">ALP10_05407</name>
</gene>
<evidence type="ECO:0000313" key="3">
    <source>
        <dbReference type="Proteomes" id="UP000279173"/>
    </source>
</evidence>
<keyword evidence="2" id="KW-0808">Transferase</keyword>
<dbReference type="InterPro" id="IPR050179">
    <property type="entry name" value="Trans_hexapeptide_repeat"/>
</dbReference>
<dbReference type="AlphaFoldDB" id="A0A3M6CNT6"/>
<dbReference type="Pfam" id="PF00132">
    <property type="entry name" value="Hexapep"/>
    <property type="match status" value="1"/>
</dbReference>
<evidence type="ECO:0000313" key="2">
    <source>
        <dbReference type="EMBL" id="RMV45478.1"/>
    </source>
</evidence>
<dbReference type="InterPro" id="IPR001451">
    <property type="entry name" value="Hexapep"/>
</dbReference>
<name>A0A3M6CNT6_9PSED</name>